<reference evidence="3" key="1">
    <citation type="journal article" date="2023" name="Mol. Phylogenet. Evol.">
        <title>Genome-scale phylogeny and comparative genomics of the fungal order Sordariales.</title>
        <authorList>
            <person name="Hensen N."/>
            <person name="Bonometti L."/>
            <person name="Westerberg I."/>
            <person name="Brannstrom I.O."/>
            <person name="Guillou S."/>
            <person name="Cros-Aarteil S."/>
            <person name="Calhoun S."/>
            <person name="Haridas S."/>
            <person name="Kuo A."/>
            <person name="Mondo S."/>
            <person name="Pangilinan J."/>
            <person name="Riley R."/>
            <person name="LaButti K."/>
            <person name="Andreopoulos B."/>
            <person name="Lipzen A."/>
            <person name="Chen C."/>
            <person name="Yan M."/>
            <person name="Daum C."/>
            <person name="Ng V."/>
            <person name="Clum A."/>
            <person name="Steindorff A."/>
            <person name="Ohm R.A."/>
            <person name="Martin F."/>
            <person name="Silar P."/>
            <person name="Natvig D.O."/>
            <person name="Lalanne C."/>
            <person name="Gautier V."/>
            <person name="Ament-Velasquez S.L."/>
            <person name="Kruys A."/>
            <person name="Hutchinson M.I."/>
            <person name="Powell A.J."/>
            <person name="Barry K."/>
            <person name="Miller A.N."/>
            <person name="Grigoriev I.V."/>
            <person name="Debuchy R."/>
            <person name="Gladieux P."/>
            <person name="Hiltunen Thoren M."/>
            <person name="Johannesson H."/>
        </authorList>
    </citation>
    <scope>NUCLEOTIDE SEQUENCE</scope>
    <source>
        <strain evidence="3">CBS 532.94</strain>
    </source>
</reference>
<gene>
    <name evidence="3" type="ORF">C8A03DRAFT_45877</name>
</gene>
<evidence type="ECO:0000313" key="4">
    <source>
        <dbReference type="Proteomes" id="UP001303760"/>
    </source>
</evidence>
<sequence length="226" mass="22780">MAPDTLSLAGKTAIVTGSGRENGIGAAIATALARNGANVSKVAAGIEVLGDKTLVVQADVSTPEGAAKLIKQTLDGFKTDKIDILINSADAGTGQAKLLVDVTPDEAAAPYIPSGGRIVNIGTVVTKMENMRGVGLYGSSKAAQQYLTNALAAELGPSKGITVNTIAPGPTKTDAASWFPEGSLKTRLGKVAGDAEEVADAVLLMVSDSARWITGQYIAASGGITA</sequence>
<dbReference type="GO" id="GO:0016616">
    <property type="term" value="F:oxidoreductase activity, acting on the CH-OH group of donors, NAD or NADP as acceptor"/>
    <property type="evidence" value="ECO:0007669"/>
    <property type="project" value="TreeGrafter"/>
</dbReference>
<comment type="caution">
    <text evidence="3">The sequence shown here is derived from an EMBL/GenBank/DDBJ whole genome shotgun (WGS) entry which is preliminary data.</text>
</comment>
<dbReference type="SUPFAM" id="SSF51735">
    <property type="entry name" value="NAD(P)-binding Rossmann-fold domains"/>
    <property type="match status" value="1"/>
</dbReference>
<protein>
    <submittedName>
        <fullName evidence="3">Uncharacterized protein</fullName>
    </submittedName>
</protein>
<dbReference type="GO" id="GO:0048038">
    <property type="term" value="F:quinone binding"/>
    <property type="evidence" value="ECO:0007669"/>
    <property type="project" value="TreeGrafter"/>
</dbReference>
<organism evidence="3 4">
    <name type="scientific">Achaetomium macrosporum</name>
    <dbReference type="NCBI Taxonomy" id="79813"/>
    <lineage>
        <taxon>Eukaryota</taxon>
        <taxon>Fungi</taxon>
        <taxon>Dikarya</taxon>
        <taxon>Ascomycota</taxon>
        <taxon>Pezizomycotina</taxon>
        <taxon>Sordariomycetes</taxon>
        <taxon>Sordariomycetidae</taxon>
        <taxon>Sordariales</taxon>
        <taxon>Chaetomiaceae</taxon>
        <taxon>Achaetomium</taxon>
    </lineage>
</organism>
<dbReference type="PANTHER" id="PTHR42760:SF133">
    <property type="entry name" value="3-OXOACYL-[ACYL-CARRIER-PROTEIN] REDUCTASE"/>
    <property type="match status" value="1"/>
</dbReference>
<comment type="similarity">
    <text evidence="1">Belongs to the short-chain dehydrogenases/reductases (SDR) family.</text>
</comment>
<evidence type="ECO:0000256" key="2">
    <source>
        <dbReference type="ARBA" id="ARBA00023002"/>
    </source>
</evidence>
<proteinExistence type="inferred from homology"/>
<keyword evidence="4" id="KW-1185">Reference proteome</keyword>
<dbReference type="InterPro" id="IPR036291">
    <property type="entry name" value="NAD(P)-bd_dom_sf"/>
</dbReference>
<dbReference type="AlphaFoldDB" id="A0AAN7C6E0"/>
<dbReference type="Gene3D" id="3.40.50.720">
    <property type="entry name" value="NAD(P)-binding Rossmann-like Domain"/>
    <property type="match status" value="2"/>
</dbReference>
<dbReference type="PANTHER" id="PTHR42760">
    <property type="entry name" value="SHORT-CHAIN DEHYDROGENASES/REDUCTASES FAMILY MEMBER"/>
    <property type="match status" value="1"/>
</dbReference>
<keyword evidence="2" id="KW-0560">Oxidoreductase</keyword>
<dbReference type="PRINTS" id="PR00081">
    <property type="entry name" value="GDHRDH"/>
</dbReference>
<name>A0AAN7C6E0_9PEZI</name>
<dbReference type="Proteomes" id="UP001303760">
    <property type="component" value="Unassembled WGS sequence"/>
</dbReference>
<dbReference type="Pfam" id="PF13561">
    <property type="entry name" value="adh_short_C2"/>
    <property type="match status" value="1"/>
</dbReference>
<evidence type="ECO:0000313" key="3">
    <source>
        <dbReference type="EMBL" id="KAK4236070.1"/>
    </source>
</evidence>
<dbReference type="Pfam" id="PF00106">
    <property type="entry name" value="adh_short"/>
    <property type="match status" value="1"/>
</dbReference>
<evidence type="ECO:0000256" key="1">
    <source>
        <dbReference type="ARBA" id="ARBA00006484"/>
    </source>
</evidence>
<dbReference type="GO" id="GO:0006633">
    <property type="term" value="P:fatty acid biosynthetic process"/>
    <property type="evidence" value="ECO:0007669"/>
    <property type="project" value="TreeGrafter"/>
</dbReference>
<dbReference type="InterPro" id="IPR002347">
    <property type="entry name" value="SDR_fam"/>
</dbReference>
<accession>A0AAN7C6E0</accession>
<reference evidence="3" key="2">
    <citation type="submission" date="2023-05" db="EMBL/GenBank/DDBJ databases">
        <authorList>
            <consortium name="Lawrence Berkeley National Laboratory"/>
            <person name="Steindorff A."/>
            <person name="Hensen N."/>
            <person name="Bonometti L."/>
            <person name="Westerberg I."/>
            <person name="Brannstrom I.O."/>
            <person name="Guillou S."/>
            <person name="Cros-Aarteil S."/>
            <person name="Calhoun S."/>
            <person name="Haridas S."/>
            <person name="Kuo A."/>
            <person name="Mondo S."/>
            <person name="Pangilinan J."/>
            <person name="Riley R."/>
            <person name="Labutti K."/>
            <person name="Andreopoulos B."/>
            <person name="Lipzen A."/>
            <person name="Chen C."/>
            <person name="Yanf M."/>
            <person name="Daum C."/>
            <person name="Ng V."/>
            <person name="Clum A."/>
            <person name="Ohm R."/>
            <person name="Martin F."/>
            <person name="Silar P."/>
            <person name="Natvig D."/>
            <person name="Lalanne C."/>
            <person name="Gautier V."/>
            <person name="Ament-Velasquez S.L."/>
            <person name="Kruys A."/>
            <person name="Hutchinson M.I."/>
            <person name="Powell A.J."/>
            <person name="Barry K."/>
            <person name="Miller A.N."/>
            <person name="Grigoriev I.V."/>
            <person name="Debuchy R."/>
            <person name="Gladieux P."/>
            <person name="Thoren M.H."/>
            <person name="Johannesson H."/>
        </authorList>
    </citation>
    <scope>NUCLEOTIDE SEQUENCE</scope>
    <source>
        <strain evidence="3">CBS 532.94</strain>
    </source>
</reference>
<dbReference type="EMBL" id="MU860216">
    <property type="protein sequence ID" value="KAK4236070.1"/>
    <property type="molecule type" value="Genomic_DNA"/>
</dbReference>